<feature type="region of interest" description="Disordered" evidence="1">
    <location>
        <begin position="74"/>
        <end position="103"/>
    </location>
</feature>
<keyword evidence="3" id="KW-1185">Reference proteome</keyword>
<dbReference type="OrthoDB" id="4150821at2759"/>
<protein>
    <submittedName>
        <fullName evidence="2">Uncharacterized protein</fullName>
    </submittedName>
</protein>
<feature type="region of interest" description="Disordered" evidence="1">
    <location>
        <begin position="1"/>
        <end position="30"/>
    </location>
</feature>
<dbReference type="AlphaFoldDB" id="A0A9P4K513"/>
<feature type="compositionally biased region" description="Polar residues" evidence="1">
    <location>
        <begin position="16"/>
        <end position="28"/>
    </location>
</feature>
<evidence type="ECO:0000313" key="3">
    <source>
        <dbReference type="Proteomes" id="UP000800093"/>
    </source>
</evidence>
<dbReference type="EMBL" id="ML986705">
    <property type="protein sequence ID" value="KAF2259609.1"/>
    <property type="molecule type" value="Genomic_DNA"/>
</dbReference>
<sequence>MPIRKAEKKAIGLTPDATQRTGEYSNVFSRPEPYKPIRAQLPTPSLFPPGSIPAFSTRELSYFFKIAGTLYSAEPSPNPSHPASHGFSASPAQDAPLSYSDAPPTYGDDFQRTNLDASAILVMCLFRLTRIDIFPIAERFHLGPADRQPLYSLTAQPSIRSATEFNELAIMRRDPITGIWHSTCTSNVEPSLDLVKPGNWAVAWLVMESMPVWKKIVSGQVLKETAYLGKGNSLRLSWGDRHALGPLGNAYGLWWDSGNEGGLAEAFYVVEGWGGFDTRLQGVIRVKSPIRNANGRYLDPRSAPGDLATIYFHSDGKTPPQFVCANVEAQVRLDIIMAGLMTVMVVENRKVSVMNERGILPAYDSGAQWSSPLVEEGVDLGWGTERL</sequence>
<proteinExistence type="predicted"/>
<accession>A0A9P4K513</accession>
<reference evidence="3" key="1">
    <citation type="journal article" date="2020" name="Stud. Mycol.">
        <title>101 Dothideomycetes genomes: A test case for predicting lifestyles and emergence of pathogens.</title>
        <authorList>
            <person name="Haridas S."/>
            <person name="Albert R."/>
            <person name="Binder M."/>
            <person name="Bloem J."/>
            <person name="LaButti K."/>
            <person name="Salamov A."/>
            <person name="Andreopoulos B."/>
            <person name="Baker S."/>
            <person name="Barry K."/>
            <person name="Bills G."/>
            <person name="Bluhm B."/>
            <person name="Cannon C."/>
            <person name="Castanera R."/>
            <person name="Culley D."/>
            <person name="Daum C."/>
            <person name="Ezra D."/>
            <person name="Gonzalez J."/>
            <person name="Henrissat B."/>
            <person name="Kuo A."/>
            <person name="Liang C."/>
            <person name="Lipzen A."/>
            <person name="Lutzoni F."/>
            <person name="Magnuson J."/>
            <person name="Mondo S."/>
            <person name="Nolan M."/>
            <person name="Ohm R."/>
            <person name="Pangilinan J."/>
            <person name="Park H.-J."/>
            <person name="Ramirez L."/>
            <person name="Alfaro M."/>
            <person name="Sun H."/>
            <person name="Tritt A."/>
            <person name="Yoshinaga Y."/>
            <person name="Zwiers L.-H."/>
            <person name="Turgeon B."/>
            <person name="Goodwin S."/>
            <person name="Spatafora J."/>
            <person name="Crous P."/>
            <person name="Grigoriev I."/>
        </authorList>
    </citation>
    <scope>NUCLEOTIDE SEQUENCE [LARGE SCALE GENOMIC DNA]</scope>
    <source>
        <strain evidence="3">CBS 304.66</strain>
    </source>
</reference>
<dbReference type="Proteomes" id="UP000800093">
    <property type="component" value="Unassembled WGS sequence"/>
</dbReference>
<feature type="compositionally biased region" description="Basic and acidic residues" evidence="1">
    <location>
        <begin position="1"/>
        <end position="10"/>
    </location>
</feature>
<evidence type="ECO:0000256" key="1">
    <source>
        <dbReference type="SAM" id="MobiDB-lite"/>
    </source>
</evidence>
<organism evidence="2 3">
    <name type="scientific">Lojkania enalia</name>
    <dbReference type="NCBI Taxonomy" id="147567"/>
    <lineage>
        <taxon>Eukaryota</taxon>
        <taxon>Fungi</taxon>
        <taxon>Dikarya</taxon>
        <taxon>Ascomycota</taxon>
        <taxon>Pezizomycotina</taxon>
        <taxon>Dothideomycetes</taxon>
        <taxon>Pleosporomycetidae</taxon>
        <taxon>Pleosporales</taxon>
        <taxon>Pleosporales incertae sedis</taxon>
        <taxon>Lojkania</taxon>
    </lineage>
</organism>
<comment type="caution">
    <text evidence="2">The sequence shown here is derived from an EMBL/GenBank/DDBJ whole genome shotgun (WGS) entry which is preliminary data.</text>
</comment>
<gene>
    <name evidence="2" type="ORF">CC78DRAFT_57097</name>
</gene>
<name>A0A9P4K513_9PLEO</name>
<evidence type="ECO:0000313" key="2">
    <source>
        <dbReference type="EMBL" id="KAF2259609.1"/>
    </source>
</evidence>